<dbReference type="Gene3D" id="3.30.559.10">
    <property type="entry name" value="Chloramphenicol acetyltransferase-like domain"/>
    <property type="match status" value="1"/>
</dbReference>
<reference evidence="6 7" key="2">
    <citation type="submission" date="2016-12" db="EMBL/GenBank/DDBJ databases">
        <title>Diversity of luminous bacteria.</title>
        <authorList>
            <person name="Yoshizawa S."/>
            <person name="Kogure K."/>
        </authorList>
    </citation>
    <scope>NUCLEOTIDE SEQUENCE [LARGE SCALE GENOMIC DNA]</scope>
    <source>
        <strain evidence="6 7">NBRC 105001</strain>
    </source>
</reference>
<reference evidence="5" key="1">
    <citation type="journal article" date="2014" name="Int. J. Syst. Evol. Microbiol.">
        <title>Complete genome of a new Firmicutes species belonging to the dominant human colonic microbiota ('Ruminococcus bicirculans') reveals two chromosomes and a selective capacity to utilize plant glucans.</title>
        <authorList>
            <consortium name="NISC Comparative Sequencing Program"/>
            <person name="Wegmann U."/>
            <person name="Louis P."/>
            <person name="Goesmann A."/>
            <person name="Henrissat B."/>
            <person name="Duncan S.H."/>
            <person name="Flint H.J."/>
        </authorList>
    </citation>
    <scope>NUCLEOTIDE SEQUENCE</scope>
    <source>
        <strain evidence="5">NBRC 105001</strain>
    </source>
</reference>
<dbReference type="EMBL" id="MSCP01000005">
    <property type="protein sequence ID" value="PQJ83585.1"/>
    <property type="molecule type" value="Genomic_DNA"/>
</dbReference>
<keyword evidence="3" id="KW-0012">Acyltransferase</keyword>
<dbReference type="AlphaFoldDB" id="A0A2S7X1D8"/>
<evidence type="ECO:0000313" key="5">
    <source>
        <dbReference type="EMBL" id="GLR76776.1"/>
    </source>
</evidence>
<dbReference type="PANTHER" id="PTHR10434">
    <property type="entry name" value="1-ACYL-SN-GLYCEROL-3-PHOSPHATE ACYLTRANSFERASE"/>
    <property type="match status" value="1"/>
</dbReference>
<dbReference type="OrthoDB" id="9784466at2"/>
<organism evidence="6 7">
    <name type="scientific">Aliivibrio sifiae</name>
    <dbReference type="NCBI Taxonomy" id="566293"/>
    <lineage>
        <taxon>Bacteria</taxon>
        <taxon>Pseudomonadati</taxon>
        <taxon>Pseudomonadota</taxon>
        <taxon>Gammaproteobacteria</taxon>
        <taxon>Vibrionales</taxon>
        <taxon>Vibrionaceae</taxon>
        <taxon>Aliivibrio</taxon>
    </lineage>
</organism>
<accession>A0A2S7X1D8</accession>
<comment type="pathway">
    <text evidence="1">Lipid metabolism.</text>
</comment>
<comment type="caution">
    <text evidence="6">The sequence shown here is derived from an EMBL/GenBank/DDBJ whole genome shotgun (WGS) entry which is preliminary data.</text>
</comment>
<sequence length="906" mass="102364">MLAILGKRTKHFVRTAFQKSFFRGLMLYVDSKLEAHLNGFVGSENIPKEGAVIIVSNHQSYFDGFVLTNLFWKLVDRQVKIPTNIKALKNPIVKELQVSGGAVPIDPRNPDRTYATITELLNNGSAVVMYPEGTRSDGQSLHAFKYGAFNLAVEHNIPILPVAVSNFSNVLPRGSLKFSKGVKGQITFGNLIHPDDERFKGYEPKGVAHLIKTEVYGWIYSKAIKREGSQLVDEEIKSVSSRADDELELLLDQNVELISKTDVKRVSKIGETTRFLPQSSFDMKVQEVRLEGFRLSTMPKAVALLRLRKYTMMLNHLLREDKHHPYLNYCKGLLNQKLPALYRKTTLRDELKYFKRAYLYSNQYGYPVERFVHGLASSLHANGLADKALTLLKHSFESPKQRDTIRQLRRRERGLGLMKKIERELKLDSKNSIRSLQGFESFMAQSRISDVVIGQLEGIESFDQIREAAIALHNRHPNLRAKVIWPDGHNARPAFEFLPVNHEKVHVVERYAHSVNETNSMPFWKLIAEDEVNHIFDLSEGYMYRVTWLPESGHIIINVQHSLVDGGSLMNLLSEFLTHCGGQELGKQLLPTPSALEASPKISLIENILGKLHRESFLRARSKFNTWAEIKPQGSLQPREKLKTNCFFAQTSTGICQNVISECKNRGVTVGGAYAAAVQCAVLHFSGAKLDAKKRCTLPMDFSLRRYFEGDEISSDAIGYLSGSGSSNVIVNPNDTFWDLAKSFSESAKSEVDMRSPLIFHKVFDKLWNSEKTYKKYNLNCAESGGAGATVTMSNVGRYQRDTQIGKVKLTSIYGMSASLKAGAMLYCWLRSANDKFFYSFTSINPALNRDYSTEFFGYVVFLMSYSTSEAAKDKPIKEYIPLGAQIYKDNNFVTEITNYKIDMAA</sequence>
<protein>
    <recommendedName>
        <fullName evidence="4">Phospholipid/glycerol acyltransferase domain-containing protein</fullName>
    </recommendedName>
</protein>
<proteinExistence type="predicted"/>
<feature type="domain" description="Phospholipid/glycerol acyltransferase" evidence="4">
    <location>
        <begin position="52"/>
        <end position="167"/>
    </location>
</feature>
<reference evidence="5" key="4">
    <citation type="submission" date="2023-01" db="EMBL/GenBank/DDBJ databases">
        <title>Draft genome sequence of Aliivibrio sifiae strain NBRC 105001.</title>
        <authorList>
            <person name="Sun Q."/>
            <person name="Mori K."/>
        </authorList>
    </citation>
    <scope>NUCLEOTIDE SEQUENCE</scope>
    <source>
        <strain evidence="5">NBRC 105001</strain>
    </source>
</reference>
<dbReference type="Pfam" id="PF01553">
    <property type="entry name" value="Acyltransferase"/>
    <property type="match status" value="1"/>
</dbReference>
<evidence type="ECO:0000313" key="8">
    <source>
        <dbReference type="Proteomes" id="UP001156660"/>
    </source>
</evidence>
<dbReference type="EMBL" id="BSOU01000014">
    <property type="protein sequence ID" value="GLR76776.1"/>
    <property type="molecule type" value="Genomic_DNA"/>
</dbReference>
<dbReference type="GO" id="GO:0003841">
    <property type="term" value="F:1-acylglycerol-3-phosphate O-acyltransferase activity"/>
    <property type="evidence" value="ECO:0007669"/>
    <property type="project" value="TreeGrafter"/>
</dbReference>
<evidence type="ECO:0000259" key="4">
    <source>
        <dbReference type="SMART" id="SM00563"/>
    </source>
</evidence>
<dbReference type="InterPro" id="IPR023213">
    <property type="entry name" value="CAT-like_dom_sf"/>
</dbReference>
<dbReference type="SMART" id="SM00563">
    <property type="entry name" value="PlsC"/>
    <property type="match status" value="1"/>
</dbReference>
<evidence type="ECO:0000256" key="3">
    <source>
        <dbReference type="ARBA" id="ARBA00023315"/>
    </source>
</evidence>
<evidence type="ECO:0000256" key="1">
    <source>
        <dbReference type="ARBA" id="ARBA00005189"/>
    </source>
</evidence>
<dbReference type="InterPro" id="IPR002123">
    <property type="entry name" value="Plipid/glycerol_acylTrfase"/>
</dbReference>
<gene>
    <name evidence="6" type="ORF">BTO23_20825</name>
    <name evidence="5" type="ORF">GCM10007855_36510</name>
</gene>
<evidence type="ECO:0000256" key="2">
    <source>
        <dbReference type="ARBA" id="ARBA00022679"/>
    </source>
</evidence>
<dbReference type="SUPFAM" id="SSF52777">
    <property type="entry name" value="CoA-dependent acyltransferases"/>
    <property type="match status" value="1"/>
</dbReference>
<evidence type="ECO:0000313" key="6">
    <source>
        <dbReference type="EMBL" id="PQJ83585.1"/>
    </source>
</evidence>
<dbReference type="SUPFAM" id="SSF69593">
    <property type="entry name" value="Glycerol-3-phosphate (1)-acyltransferase"/>
    <property type="match status" value="1"/>
</dbReference>
<keyword evidence="2" id="KW-0808">Transferase</keyword>
<keyword evidence="8" id="KW-1185">Reference proteome</keyword>
<dbReference type="PANTHER" id="PTHR10434:SF11">
    <property type="entry name" value="1-ACYL-SN-GLYCEROL-3-PHOSPHATE ACYLTRANSFERASE"/>
    <property type="match status" value="1"/>
</dbReference>
<dbReference type="RefSeq" id="WP_105064506.1">
    <property type="nucleotide sequence ID" value="NZ_BSOU01000014.1"/>
</dbReference>
<reference evidence="8" key="3">
    <citation type="journal article" date="2019" name="Int. J. Syst. Evol. Microbiol.">
        <title>The Global Catalogue of Microorganisms (GCM) 10K type strain sequencing project: providing services to taxonomists for standard genome sequencing and annotation.</title>
        <authorList>
            <consortium name="The Broad Institute Genomics Platform"/>
            <consortium name="The Broad Institute Genome Sequencing Center for Infectious Disease"/>
            <person name="Wu L."/>
            <person name="Ma J."/>
        </authorList>
    </citation>
    <scope>NUCLEOTIDE SEQUENCE [LARGE SCALE GENOMIC DNA]</scope>
    <source>
        <strain evidence="8">NBRC 105001</strain>
    </source>
</reference>
<name>A0A2S7X1D8_9GAMM</name>
<dbReference type="GO" id="GO:0006654">
    <property type="term" value="P:phosphatidic acid biosynthetic process"/>
    <property type="evidence" value="ECO:0007669"/>
    <property type="project" value="TreeGrafter"/>
</dbReference>
<dbReference type="CDD" id="cd07989">
    <property type="entry name" value="LPLAT_AGPAT-like"/>
    <property type="match status" value="1"/>
</dbReference>
<evidence type="ECO:0000313" key="7">
    <source>
        <dbReference type="Proteomes" id="UP000239273"/>
    </source>
</evidence>
<dbReference type="Proteomes" id="UP000239273">
    <property type="component" value="Unassembled WGS sequence"/>
</dbReference>
<dbReference type="Proteomes" id="UP001156660">
    <property type="component" value="Unassembled WGS sequence"/>
</dbReference>